<dbReference type="EMBL" id="BMAV01014168">
    <property type="protein sequence ID" value="GFY62333.1"/>
    <property type="molecule type" value="Genomic_DNA"/>
</dbReference>
<dbReference type="AlphaFoldDB" id="A0A8X6XYG4"/>
<keyword evidence="3 6" id="KW-1133">Transmembrane helix</keyword>
<feature type="transmembrane region" description="Helical" evidence="6">
    <location>
        <begin position="335"/>
        <end position="357"/>
    </location>
</feature>
<evidence type="ECO:0000256" key="4">
    <source>
        <dbReference type="ARBA" id="ARBA00023136"/>
    </source>
</evidence>
<sequence>MTFRMTVNKIGYSVTDHISAASMNLGSHQEMMNSIRNILPKKKEELICNENMGCGGEKFAQTVYEQFQVLLKLCQITGAPFSSNDLRPLGGKCSRLIQLYCTLMNFFRIGNLLFIANFVHFYLKLNSLLITFYAYNVCAMASLAVLSLRRRAVITSMKTILKTISRVTLKSSGKKWNLRMFMWLNAFSVVIIAASIGLTVQNNRSLKEVPSAINFFGYSFENEMREKLLVAVRFSMAFTFISSSMMCSTTLLLSSTVYYYLSEAVCGFGLKLKKRFECKTFNQESIAGNICMFEKIMTMVGEVDHAFSTGVLFLYGASVSCFFNALSIILSSKRIFITLYVFVAVMFAAALGSFFLLTHAGNRVNSKFQHLRNLLINCSGLVTQSYLSVRDLTAFTIMAQDIRTADLHLTGGDMFIIRKDMILTVAGVMITYGVLIFQLDKHEKVG</sequence>
<dbReference type="GO" id="GO:0038023">
    <property type="term" value="F:signaling receptor activity"/>
    <property type="evidence" value="ECO:0007669"/>
    <property type="project" value="UniProtKB-ARBA"/>
</dbReference>
<feature type="transmembrane region" description="Helical" evidence="6">
    <location>
        <begin position="421"/>
        <end position="439"/>
    </location>
</feature>
<evidence type="ECO:0000313" key="8">
    <source>
        <dbReference type="Proteomes" id="UP000886998"/>
    </source>
</evidence>
<evidence type="ECO:0000256" key="6">
    <source>
        <dbReference type="SAM" id="Phobius"/>
    </source>
</evidence>
<protein>
    <recommendedName>
        <fullName evidence="9">Gustatory receptor</fullName>
    </recommendedName>
</protein>
<dbReference type="PANTHER" id="PTHR21421">
    <property type="entry name" value="GUSTATORY RECEPTOR"/>
    <property type="match status" value="1"/>
</dbReference>
<reference evidence="7" key="1">
    <citation type="submission" date="2020-08" db="EMBL/GenBank/DDBJ databases">
        <title>Multicomponent nature underlies the extraordinary mechanical properties of spider dragline silk.</title>
        <authorList>
            <person name="Kono N."/>
            <person name="Nakamura H."/>
            <person name="Mori M."/>
            <person name="Yoshida Y."/>
            <person name="Ohtoshi R."/>
            <person name="Malay A.D."/>
            <person name="Moran D.A.P."/>
            <person name="Tomita M."/>
            <person name="Numata K."/>
            <person name="Arakawa K."/>
        </authorList>
    </citation>
    <scope>NUCLEOTIDE SEQUENCE</scope>
</reference>
<dbReference type="PANTHER" id="PTHR21421:SF29">
    <property type="entry name" value="GUSTATORY RECEPTOR 5A FOR TREHALOSE-RELATED"/>
    <property type="match status" value="1"/>
</dbReference>
<dbReference type="OrthoDB" id="6423731at2759"/>
<proteinExistence type="predicted"/>
<accession>A0A8X6XYG4</accession>
<feature type="transmembrane region" description="Helical" evidence="6">
    <location>
        <begin position="306"/>
        <end position="329"/>
    </location>
</feature>
<comment type="caution">
    <text evidence="7">The sequence shown here is derived from an EMBL/GenBank/DDBJ whole genome shotgun (WGS) entry which is preliminary data.</text>
</comment>
<feature type="transmembrane region" description="Helical" evidence="6">
    <location>
        <begin position="128"/>
        <end position="148"/>
    </location>
</feature>
<comment type="subcellular location">
    <subcellularLocation>
        <location evidence="1">Membrane</location>
        <topology evidence="1">Multi-pass membrane protein</topology>
    </subcellularLocation>
</comment>
<name>A0A8X6XYG4_9ARAC</name>
<dbReference type="GO" id="GO:0007606">
    <property type="term" value="P:sensory perception of chemical stimulus"/>
    <property type="evidence" value="ECO:0007669"/>
    <property type="project" value="TreeGrafter"/>
</dbReference>
<organism evidence="7 8">
    <name type="scientific">Trichonephila inaurata madagascariensis</name>
    <dbReference type="NCBI Taxonomy" id="2747483"/>
    <lineage>
        <taxon>Eukaryota</taxon>
        <taxon>Metazoa</taxon>
        <taxon>Ecdysozoa</taxon>
        <taxon>Arthropoda</taxon>
        <taxon>Chelicerata</taxon>
        <taxon>Arachnida</taxon>
        <taxon>Araneae</taxon>
        <taxon>Araneomorphae</taxon>
        <taxon>Entelegynae</taxon>
        <taxon>Araneoidea</taxon>
        <taxon>Nephilidae</taxon>
        <taxon>Trichonephila</taxon>
        <taxon>Trichonephila inaurata</taxon>
    </lineage>
</organism>
<keyword evidence="2 6" id="KW-0812">Transmembrane</keyword>
<evidence type="ECO:0000313" key="7">
    <source>
        <dbReference type="EMBL" id="GFY62333.1"/>
    </source>
</evidence>
<dbReference type="GO" id="GO:0051606">
    <property type="term" value="P:detection of stimulus"/>
    <property type="evidence" value="ECO:0007669"/>
    <property type="project" value="UniProtKB-ARBA"/>
</dbReference>
<evidence type="ECO:0000256" key="2">
    <source>
        <dbReference type="ARBA" id="ARBA00022692"/>
    </source>
</evidence>
<evidence type="ECO:0000256" key="1">
    <source>
        <dbReference type="ARBA" id="ARBA00004141"/>
    </source>
</evidence>
<dbReference type="GO" id="GO:0016020">
    <property type="term" value="C:membrane"/>
    <property type="evidence" value="ECO:0007669"/>
    <property type="project" value="UniProtKB-SubCell"/>
</dbReference>
<keyword evidence="4 6" id="KW-0472">Membrane</keyword>
<evidence type="ECO:0000256" key="5">
    <source>
        <dbReference type="ARBA" id="ARBA00023170"/>
    </source>
</evidence>
<feature type="transmembrane region" description="Helical" evidence="6">
    <location>
        <begin position="97"/>
        <end position="122"/>
    </location>
</feature>
<feature type="transmembrane region" description="Helical" evidence="6">
    <location>
        <begin position="234"/>
        <end position="261"/>
    </location>
</feature>
<feature type="transmembrane region" description="Helical" evidence="6">
    <location>
        <begin position="180"/>
        <end position="200"/>
    </location>
</feature>
<gene>
    <name evidence="7" type="primary">AVEN_124726_1</name>
    <name evidence="7" type="ORF">TNIN_211411</name>
</gene>
<evidence type="ECO:0000256" key="3">
    <source>
        <dbReference type="ARBA" id="ARBA00022989"/>
    </source>
</evidence>
<evidence type="ECO:0008006" key="9">
    <source>
        <dbReference type="Google" id="ProtNLM"/>
    </source>
</evidence>
<keyword evidence="5" id="KW-0675">Receptor</keyword>
<keyword evidence="8" id="KW-1185">Reference proteome</keyword>
<dbReference type="Proteomes" id="UP000886998">
    <property type="component" value="Unassembled WGS sequence"/>
</dbReference>